<dbReference type="NCBIfam" id="TIGR02985">
    <property type="entry name" value="Sig70_bacteroi1"/>
    <property type="match status" value="1"/>
</dbReference>
<accession>A0A9D1XSY2</accession>
<reference evidence="7" key="2">
    <citation type="submission" date="2021-04" db="EMBL/GenBank/DDBJ databases">
        <authorList>
            <person name="Gilroy R."/>
        </authorList>
    </citation>
    <scope>NUCLEOTIDE SEQUENCE</scope>
    <source>
        <strain evidence="7">ChiHecec2B26-12326</strain>
    </source>
</reference>
<dbReference type="InterPro" id="IPR014284">
    <property type="entry name" value="RNA_pol_sigma-70_dom"/>
</dbReference>
<evidence type="ECO:0000259" key="5">
    <source>
        <dbReference type="Pfam" id="PF04542"/>
    </source>
</evidence>
<dbReference type="InterPro" id="IPR039425">
    <property type="entry name" value="RNA_pol_sigma-70-like"/>
</dbReference>
<dbReference type="CDD" id="cd06171">
    <property type="entry name" value="Sigma70_r4"/>
    <property type="match status" value="1"/>
</dbReference>
<keyword evidence="3" id="KW-0731">Sigma factor</keyword>
<dbReference type="InterPro" id="IPR036388">
    <property type="entry name" value="WH-like_DNA-bd_sf"/>
</dbReference>
<dbReference type="EMBL" id="DXEN01000080">
    <property type="protein sequence ID" value="HIX87157.1"/>
    <property type="molecule type" value="Genomic_DNA"/>
</dbReference>
<evidence type="ECO:0000313" key="8">
    <source>
        <dbReference type="Proteomes" id="UP000823847"/>
    </source>
</evidence>
<organism evidence="7 8">
    <name type="scientific">Candidatus Parabacteroides intestinigallinarum</name>
    <dbReference type="NCBI Taxonomy" id="2838722"/>
    <lineage>
        <taxon>Bacteria</taxon>
        <taxon>Pseudomonadati</taxon>
        <taxon>Bacteroidota</taxon>
        <taxon>Bacteroidia</taxon>
        <taxon>Bacteroidales</taxon>
        <taxon>Tannerellaceae</taxon>
        <taxon>Parabacteroides</taxon>
    </lineage>
</organism>
<dbReference type="Gene3D" id="1.10.10.10">
    <property type="entry name" value="Winged helix-like DNA-binding domain superfamily/Winged helix DNA-binding domain"/>
    <property type="match status" value="1"/>
</dbReference>
<evidence type="ECO:0000256" key="2">
    <source>
        <dbReference type="ARBA" id="ARBA00023015"/>
    </source>
</evidence>
<name>A0A9D1XSY2_9BACT</name>
<dbReference type="Proteomes" id="UP000823847">
    <property type="component" value="Unassembled WGS sequence"/>
</dbReference>
<evidence type="ECO:0000313" key="7">
    <source>
        <dbReference type="EMBL" id="HIX87157.1"/>
    </source>
</evidence>
<dbReference type="InterPro" id="IPR007627">
    <property type="entry name" value="RNA_pol_sigma70_r2"/>
</dbReference>
<evidence type="ECO:0000256" key="1">
    <source>
        <dbReference type="ARBA" id="ARBA00010641"/>
    </source>
</evidence>
<dbReference type="Gene3D" id="1.10.1740.10">
    <property type="match status" value="1"/>
</dbReference>
<reference evidence="7" key="1">
    <citation type="journal article" date="2021" name="PeerJ">
        <title>Extensive microbial diversity within the chicken gut microbiome revealed by metagenomics and culture.</title>
        <authorList>
            <person name="Gilroy R."/>
            <person name="Ravi A."/>
            <person name="Getino M."/>
            <person name="Pursley I."/>
            <person name="Horton D.L."/>
            <person name="Alikhan N.F."/>
            <person name="Baker D."/>
            <person name="Gharbi K."/>
            <person name="Hall N."/>
            <person name="Watson M."/>
            <person name="Adriaenssens E.M."/>
            <person name="Foster-Nyarko E."/>
            <person name="Jarju S."/>
            <person name="Secka A."/>
            <person name="Antonio M."/>
            <person name="Oren A."/>
            <person name="Chaudhuri R.R."/>
            <person name="La Ragione R."/>
            <person name="Hildebrand F."/>
            <person name="Pallen M.J."/>
        </authorList>
    </citation>
    <scope>NUCLEOTIDE SEQUENCE</scope>
    <source>
        <strain evidence="7">ChiHecec2B26-12326</strain>
    </source>
</reference>
<dbReference type="Pfam" id="PF08281">
    <property type="entry name" value="Sigma70_r4_2"/>
    <property type="match status" value="1"/>
</dbReference>
<sequence>MRQGYDIEKVKLGDPIAFKDFFCHFYPKMMAVASRFVDEEEAKDLVQDIFCSFWERRASLRAHDVESFLYKWLRNRCLNHLKHLEVVDTHKGEILRIAEERIRFMDERSDHNPILSQMQARELRQRVEEAIDKLPPKCAQAFRLFYVQEISQKEIASVMGISVRTVEGHIRQAMRTLREELKDLSLLLVWLLLTR</sequence>
<dbReference type="GO" id="GO:0003677">
    <property type="term" value="F:DNA binding"/>
    <property type="evidence" value="ECO:0007669"/>
    <property type="project" value="InterPro"/>
</dbReference>
<dbReference type="GO" id="GO:0016987">
    <property type="term" value="F:sigma factor activity"/>
    <property type="evidence" value="ECO:0007669"/>
    <property type="project" value="UniProtKB-KW"/>
</dbReference>
<evidence type="ECO:0000259" key="6">
    <source>
        <dbReference type="Pfam" id="PF08281"/>
    </source>
</evidence>
<dbReference type="NCBIfam" id="TIGR02937">
    <property type="entry name" value="sigma70-ECF"/>
    <property type="match status" value="1"/>
</dbReference>
<dbReference type="PANTHER" id="PTHR43133">
    <property type="entry name" value="RNA POLYMERASE ECF-TYPE SIGMA FACTO"/>
    <property type="match status" value="1"/>
</dbReference>
<dbReference type="SUPFAM" id="SSF88659">
    <property type="entry name" value="Sigma3 and sigma4 domains of RNA polymerase sigma factors"/>
    <property type="match status" value="1"/>
</dbReference>
<dbReference type="InterPro" id="IPR013324">
    <property type="entry name" value="RNA_pol_sigma_r3/r4-like"/>
</dbReference>
<keyword evidence="2" id="KW-0805">Transcription regulation</keyword>
<dbReference type="SUPFAM" id="SSF88946">
    <property type="entry name" value="Sigma2 domain of RNA polymerase sigma factors"/>
    <property type="match status" value="1"/>
</dbReference>
<keyword evidence="4" id="KW-0804">Transcription</keyword>
<dbReference type="GO" id="GO:0006352">
    <property type="term" value="P:DNA-templated transcription initiation"/>
    <property type="evidence" value="ECO:0007669"/>
    <property type="project" value="InterPro"/>
</dbReference>
<dbReference type="InterPro" id="IPR013325">
    <property type="entry name" value="RNA_pol_sigma_r2"/>
</dbReference>
<dbReference type="AlphaFoldDB" id="A0A9D1XSY2"/>
<comment type="caution">
    <text evidence="7">The sequence shown here is derived from an EMBL/GenBank/DDBJ whole genome shotgun (WGS) entry which is preliminary data.</text>
</comment>
<evidence type="ECO:0000256" key="3">
    <source>
        <dbReference type="ARBA" id="ARBA00023082"/>
    </source>
</evidence>
<feature type="domain" description="RNA polymerase sigma-70 region 2" evidence="5">
    <location>
        <begin position="24"/>
        <end position="82"/>
    </location>
</feature>
<protein>
    <submittedName>
        <fullName evidence="7">RNA polymerase sigma-70 factor</fullName>
    </submittedName>
</protein>
<proteinExistence type="inferred from homology"/>
<evidence type="ECO:0000256" key="4">
    <source>
        <dbReference type="ARBA" id="ARBA00023163"/>
    </source>
</evidence>
<gene>
    <name evidence="7" type="ORF">H9848_11215</name>
</gene>
<dbReference type="Pfam" id="PF04542">
    <property type="entry name" value="Sigma70_r2"/>
    <property type="match status" value="1"/>
</dbReference>
<feature type="domain" description="RNA polymerase sigma factor 70 region 4 type 2" evidence="6">
    <location>
        <begin position="124"/>
        <end position="177"/>
    </location>
</feature>
<dbReference type="InterPro" id="IPR013249">
    <property type="entry name" value="RNA_pol_sigma70_r4_t2"/>
</dbReference>
<dbReference type="PANTHER" id="PTHR43133:SF46">
    <property type="entry name" value="RNA POLYMERASE SIGMA-70 FACTOR ECF SUBFAMILY"/>
    <property type="match status" value="1"/>
</dbReference>
<dbReference type="InterPro" id="IPR014327">
    <property type="entry name" value="RNA_pol_sigma70_bacteroid"/>
</dbReference>
<comment type="similarity">
    <text evidence="1">Belongs to the sigma-70 factor family. ECF subfamily.</text>
</comment>